<dbReference type="Pfam" id="PF04199">
    <property type="entry name" value="Cyclase"/>
    <property type="match status" value="1"/>
</dbReference>
<gene>
    <name evidence="2" type="ORF">EV378_6029</name>
</gene>
<comment type="caution">
    <text evidence="2">The sequence shown here is derived from an EMBL/GenBank/DDBJ whole genome shotgun (WGS) entry which is preliminary data.</text>
</comment>
<evidence type="ECO:0000313" key="3">
    <source>
        <dbReference type="Proteomes" id="UP000295560"/>
    </source>
</evidence>
<name>A0A4R1HWW4_PSEEN</name>
<keyword evidence="3" id="KW-1185">Reference proteome</keyword>
<protein>
    <submittedName>
        <fullName evidence="2">Kynurenine formamidase</fullName>
    </submittedName>
</protein>
<sequence>MTVTDTNPPGTWGGGVWEGPTSWPSAGSGTSRAYDLAVRMEHGMTHHAAHPPFSYALVKKHGEHNYPGGISSAMELLTMPGHCGTHVDALGHISLDGCIAGQRDIMDNQSWTEGVAEGSVEELPPLVGPGHLVDGEELFGRELTHADGIGATELERWFADREAPRPGSIVLLRTGYMKYWTEPERYLGVGVGLPGLDVSGARWLADRGVRAVGGDTASFEHKPHWTVPALDVHVQLLVHSAIPIMESVDLENLAADRVHDGFFFVASALRIKGGTGSPIRPLAFTA</sequence>
<evidence type="ECO:0000256" key="1">
    <source>
        <dbReference type="SAM" id="MobiDB-lite"/>
    </source>
</evidence>
<organism evidence="2 3">
    <name type="scientific">Pseudonocardia endophytica</name>
    <dbReference type="NCBI Taxonomy" id="401976"/>
    <lineage>
        <taxon>Bacteria</taxon>
        <taxon>Bacillati</taxon>
        <taxon>Actinomycetota</taxon>
        <taxon>Actinomycetes</taxon>
        <taxon>Pseudonocardiales</taxon>
        <taxon>Pseudonocardiaceae</taxon>
        <taxon>Pseudonocardia</taxon>
    </lineage>
</organism>
<dbReference type="EMBL" id="SMFZ01000002">
    <property type="protein sequence ID" value="TCK22032.1"/>
    <property type="molecule type" value="Genomic_DNA"/>
</dbReference>
<dbReference type="PANTHER" id="PTHR31118:SF12">
    <property type="entry name" value="CYCLASE-LIKE PROTEIN 2"/>
    <property type="match status" value="1"/>
</dbReference>
<dbReference type="Proteomes" id="UP000295560">
    <property type="component" value="Unassembled WGS sequence"/>
</dbReference>
<dbReference type="Gene3D" id="3.50.30.50">
    <property type="entry name" value="Putative cyclase"/>
    <property type="match status" value="1"/>
</dbReference>
<proteinExistence type="predicted"/>
<feature type="region of interest" description="Disordered" evidence="1">
    <location>
        <begin position="1"/>
        <end position="30"/>
    </location>
</feature>
<accession>A0A4R1HWW4</accession>
<reference evidence="2 3" key="1">
    <citation type="submission" date="2019-03" db="EMBL/GenBank/DDBJ databases">
        <title>Sequencing the genomes of 1000 actinobacteria strains.</title>
        <authorList>
            <person name="Klenk H.-P."/>
        </authorList>
    </citation>
    <scope>NUCLEOTIDE SEQUENCE [LARGE SCALE GENOMIC DNA]</scope>
    <source>
        <strain evidence="2 3">DSM 44969</strain>
    </source>
</reference>
<dbReference type="PANTHER" id="PTHR31118">
    <property type="entry name" value="CYCLASE-LIKE PROTEIN 2"/>
    <property type="match status" value="1"/>
</dbReference>
<dbReference type="GO" id="GO:0019441">
    <property type="term" value="P:L-tryptophan catabolic process to kynurenine"/>
    <property type="evidence" value="ECO:0007669"/>
    <property type="project" value="InterPro"/>
</dbReference>
<evidence type="ECO:0000313" key="2">
    <source>
        <dbReference type="EMBL" id="TCK22032.1"/>
    </source>
</evidence>
<dbReference type="AlphaFoldDB" id="A0A4R1HWW4"/>
<dbReference type="InterPro" id="IPR037175">
    <property type="entry name" value="KFase_sf"/>
</dbReference>
<dbReference type="RefSeq" id="WP_132430701.1">
    <property type="nucleotide sequence ID" value="NZ_SMFZ01000002.1"/>
</dbReference>
<dbReference type="InterPro" id="IPR007325">
    <property type="entry name" value="KFase/CYL"/>
</dbReference>
<dbReference type="SUPFAM" id="SSF102198">
    <property type="entry name" value="Putative cyclase"/>
    <property type="match status" value="1"/>
</dbReference>
<dbReference type="GO" id="GO:0004061">
    <property type="term" value="F:arylformamidase activity"/>
    <property type="evidence" value="ECO:0007669"/>
    <property type="project" value="InterPro"/>
</dbReference>
<dbReference type="OrthoDB" id="7067800at2"/>